<proteinExistence type="predicted"/>
<evidence type="ECO:0000256" key="3">
    <source>
        <dbReference type="ARBA" id="ARBA00022475"/>
    </source>
</evidence>
<dbReference type="EMBL" id="CP091521">
    <property type="protein sequence ID" value="XHH49838.1"/>
    <property type="molecule type" value="Genomic_DNA"/>
</dbReference>
<dbReference type="Pfam" id="PF13303">
    <property type="entry name" value="PTS_EIIC_2"/>
    <property type="match status" value="1"/>
</dbReference>
<feature type="transmembrane region" description="Helical" evidence="8">
    <location>
        <begin position="122"/>
        <end position="142"/>
    </location>
</feature>
<evidence type="ECO:0000256" key="7">
    <source>
        <dbReference type="ARBA" id="ARBA00023136"/>
    </source>
</evidence>
<protein>
    <submittedName>
        <fullName evidence="10">PTS transporter subunit IIC</fullName>
    </submittedName>
</protein>
<gene>
    <name evidence="10" type="ORF">LVJ77_06315</name>
</gene>
<keyword evidence="3" id="KW-1003">Cell membrane</keyword>
<keyword evidence="5 8" id="KW-0812">Transmembrane</keyword>
<feature type="transmembrane region" description="Helical" evidence="8">
    <location>
        <begin position="299"/>
        <end position="320"/>
    </location>
</feature>
<comment type="subcellular location">
    <subcellularLocation>
        <location evidence="1">Cell membrane</location>
        <topology evidence="1">Multi-pass membrane protein</topology>
    </subcellularLocation>
</comment>
<keyword evidence="2" id="KW-0813">Transport</keyword>
<feature type="transmembrane region" description="Helical" evidence="8">
    <location>
        <begin position="81"/>
        <end position="110"/>
    </location>
</feature>
<sequence length="337" mass="33934">MTLRRFLAERDIVFSVRRYGIDAVNFMALGLFGSLICGLILKGAGEWLHLPWLAETGRQAQSAMGAAIGTGVAFALKAPPAVWLAGAVTGTAGAALGGPVGAFVAAAAGAEAGKLVSKTTPADIIVTPAVTLVAGTAAAQFVGPLTAALMTQLGTLITAAVAWQPLLMGMAVAVLMGMLLTLPVSSAALAIALSLDGAAAGAATVGCCAQMVGFAVMGFRENGWGGLLGQGLGTSMLQMPNIINNPRIWLPPTLTGAILGPVAVLGFNMSNIPAGAGMGTSGLVGQIGTFAAMGNAPAVWFAVILLHFVLPAALTLLIAAPLRRIGWIREGDLTLRS</sequence>
<dbReference type="KEGG" id="ckh:LVJ77_06315"/>
<evidence type="ECO:0000256" key="8">
    <source>
        <dbReference type="SAM" id="Phobius"/>
    </source>
</evidence>
<organism evidence="10 11">
    <name type="scientific">Conchiformibius kuhniae</name>
    <dbReference type="NCBI Taxonomy" id="211502"/>
    <lineage>
        <taxon>Bacteria</taxon>
        <taxon>Pseudomonadati</taxon>
        <taxon>Pseudomonadota</taxon>
        <taxon>Betaproteobacteria</taxon>
        <taxon>Neisseriales</taxon>
        <taxon>Neisseriaceae</taxon>
        <taxon>Conchiformibius</taxon>
    </lineage>
</organism>
<name>A0ABD8B753_9NEIS</name>
<keyword evidence="11" id="KW-1185">Reference proteome</keyword>
<dbReference type="InterPro" id="IPR003352">
    <property type="entry name" value="PTS_EIIC"/>
</dbReference>
<evidence type="ECO:0000256" key="5">
    <source>
        <dbReference type="ARBA" id="ARBA00022692"/>
    </source>
</evidence>
<keyword evidence="7 8" id="KW-0472">Membrane</keyword>
<evidence type="ECO:0000256" key="2">
    <source>
        <dbReference type="ARBA" id="ARBA00022448"/>
    </source>
</evidence>
<dbReference type="AlphaFoldDB" id="A0ABD8B753"/>
<dbReference type="Proteomes" id="UP000831534">
    <property type="component" value="Chromosome"/>
</dbReference>
<evidence type="ECO:0000256" key="1">
    <source>
        <dbReference type="ARBA" id="ARBA00004651"/>
    </source>
</evidence>
<reference evidence="10 11" key="1">
    <citation type="journal article" date="2022" name="Res Sq">
        <title>Evolution of multicellular longitudinally dividing oral cavity symbionts (Neisseriaceae).</title>
        <authorList>
            <person name="Nyongesa S."/>
            <person name="Weber P."/>
            <person name="Bernet E."/>
            <person name="Pullido F."/>
            <person name="Nieckarz M."/>
            <person name="Delaby M."/>
            <person name="Nieves C."/>
            <person name="Viehboeck T."/>
            <person name="Krause N."/>
            <person name="Rivera-Millot A."/>
            <person name="Nakamura A."/>
            <person name="Vischer N."/>
            <person name="VanNieuwenhze M."/>
            <person name="Brun Y."/>
            <person name="Cava F."/>
            <person name="Bulgheresi S."/>
            <person name="Veyrier F."/>
        </authorList>
    </citation>
    <scope>NUCLEOTIDE SEQUENCE [LARGE SCALE GENOMIC DNA]</scope>
    <source>
        <strain evidence="10 11">17694</strain>
    </source>
</reference>
<keyword evidence="6 8" id="KW-1133">Transmembrane helix</keyword>
<evidence type="ECO:0000259" key="9">
    <source>
        <dbReference type="Pfam" id="PF13303"/>
    </source>
</evidence>
<feature type="transmembrane region" description="Helical" evidence="8">
    <location>
        <begin position="248"/>
        <end position="267"/>
    </location>
</feature>
<feature type="domain" description="Phosphotransferase system EIIC" evidence="9">
    <location>
        <begin position="22"/>
        <end position="334"/>
    </location>
</feature>
<dbReference type="RefSeq" id="WP_027009266.1">
    <property type="nucleotide sequence ID" value="NZ_CP091521.1"/>
</dbReference>
<feature type="transmembrane region" description="Helical" evidence="8">
    <location>
        <begin position="198"/>
        <end position="219"/>
    </location>
</feature>
<keyword evidence="4" id="KW-0762">Sugar transport</keyword>
<feature type="transmembrane region" description="Helical" evidence="8">
    <location>
        <begin position="162"/>
        <end position="191"/>
    </location>
</feature>
<evidence type="ECO:0000256" key="6">
    <source>
        <dbReference type="ARBA" id="ARBA00022989"/>
    </source>
</evidence>
<evidence type="ECO:0000256" key="4">
    <source>
        <dbReference type="ARBA" id="ARBA00022597"/>
    </source>
</evidence>
<dbReference type="GO" id="GO:0005886">
    <property type="term" value="C:plasma membrane"/>
    <property type="evidence" value="ECO:0007669"/>
    <property type="project" value="UniProtKB-SubCell"/>
</dbReference>
<evidence type="ECO:0000313" key="11">
    <source>
        <dbReference type="Proteomes" id="UP000831534"/>
    </source>
</evidence>
<accession>A0ABD8B753</accession>
<evidence type="ECO:0000313" key="10">
    <source>
        <dbReference type="EMBL" id="XHH49838.1"/>
    </source>
</evidence>
<feature type="transmembrane region" description="Helical" evidence="8">
    <location>
        <begin position="274"/>
        <end position="293"/>
    </location>
</feature>
<feature type="transmembrane region" description="Helical" evidence="8">
    <location>
        <begin position="21"/>
        <end position="41"/>
    </location>
</feature>